<feature type="compositionally biased region" description="Basic and acidic residues" evidence="1">
    <location>
        <begin position="400"/>
        <end position="411"/>
    </location>
</feature>
<sequence length="538" mass="59581">MYPAIGELRRWSMPALEQYANVDVQVGPRLFEQVPQQMRTDLWTSLVRRSAAGQDCVMRYPALQAQNVDKKTCGEIEKDVPRTFPDVPGFNDPLGQRRLVRILRSYSLLDPEVGYCQGMNFVAGLFLIILTSTTDSDVTALESDSYWCFDALCSRVLARYYSEDMVELQVDQLVMQQLLEEKFPTVATQMDNLGVSLACVSSSWLLCGFANALPWTTLLRTWDVLLFPDMLSDIDISAEMSSAHSSLLFKFTLALVDIHSRSLIQCKEPTQLIVLLQSMAVQSFDSSQLVTIACQGFSDVDQAKLDTYRQMYRPVVTATFGNRNRAFGSQQPTAMAGDGNFHSQEETPEVQRVRDRLGLRSVDSDSGLAGAGDDGGGDATGARTSRSDKSDLSSAGAGARTDRSDRSDRSSARLSRRRFLGSLGQTFGRSPAVRRSASTGIPRGSADGGHFHGSVDQESVNEQIMQLTSVKYYLEKQIVDLIGIIAKQNMEISTKDRVINELKQKLEQKLTVDTPSKKLQQISQGLKSIFHKDKNGSA</sequence>
<dbReference type="EMBL" id="HBHU01010309">
    <property type="protein sequence ID" value="CAE0023941.1"/>
    <property type="molecule type" value="Transcribed_RNA"/>
</dbReference>
<evidence type="ECO:0000256" key="1">
    <source>
        <dbReference type="SAM" id="MobiDB-lite"/>
    </source>
</evidence>
<gene>
    <name evidence="3" type="ORF">CLAU1311_LOCUS6720</name>
</gene>
<reference evidence="3" key="1">
    <citation type="submission" date="2021-01" db="EMBL/GenBank/DDBJ databases">
        <authorList>
            <person name="Corre E."/>
            <person name="Pelletier E."/>
            <person name="Niang G."/>
            <person name="Scheremetjew M."/>
            <person name="Finn R."/>
            <person name="Kale V."/>
            <person name="Holt S."/>
            <person name="Cochrane G."/>
            <person name="Meng A."/>
            <person name="Brown T."/>
            <person name="Cohen L."/>
        </authorList>
    </citation>
    <scope>NUCLEOTIDE SEQUENCE</scope>
    <source>
        <strain evidence="3">RCC856</strain>
    </source>
</reference>
<name>A0A7S2Z720_9CHLO</name>
<evidence type="ECO:0000259" key="2">
    <source>
        <dbReference type="PROSITE" id="PS50086"/>
    </source>
</evidence>
<evidence type="ECO:0000313" key="3">
    <source>
        <dbReference type="EMBL" id="CAE0023941.1"/>
    </source>
</evidence>
<feature type="compositionally biased region" description="Polar residues" evidence="1">
    <location>
        <begin position="323"/>
        <end position="333"/>
    </location>
</feature>
<dbReference type="InterPro" id="IPR000195">
    <property type="entry name" value="Rab-GAP-TBC_dom"/>
</dbReference>
<dbReference type="PANTHER" id="PTHR47219">
    <property type="entry name" value="RAB GTPASE-ACTIVATING PROTEIN 1-LIKE"/>
    <property type="match status" value="1"/>
</dbReference>
<dbReference type="AlphaFoldDB" id="A0A7S2Z720"/>
<organism evidence="3">
    <name type="scientific">Chloropicon laureae</name>
    <dbReference type="NCBI Taxonomy" id="464258"/>
    <lineage>
        <taxon>Eukaryota</taxon>
        <taxon>Viridiplantae</taxon>
        <taxon>Chlorophyta</taxon>
        <taxon>Chloropicophyceae</taxon>
        <taxon>Chloropicales</taxon>
        <taxon>Chloropicaceae</taxon>
        <taxon>Chloropicon</taxon>
    </lineage>
</organism>
<dbReference type="SUPFAM" id="SSF47923">
    <property type="entry name" value="Ypt/Rab-GAP domain of gyp1p"/>
    <property type="match status" value="2"/>
</dbReference>
<dbReference type="SMART" id="SM00164">
    <property type="entry name" value="TBC"/>
    <property type="match status" value="1"/>
</dbReference>
<dbReference type="Gene3D" id="1.10.8.270">
    <property type="entry name" value="putative rabgap domain of human tbc1 domain family member 14 like domains"/>
    <property type="match status" value="1"/>
</dbReference>
<dbReference type="Gene3D" id="1.10.472.80">
    <property type="entry name" value="Ypt/Rab-GAP domain of gyp1p, domain 3"/>
    <property type="match status" value="1"/>
</dbReference>
<feature type="region of interest" description="Disordered" evidence="1">
    <location>
        <begin position="323"/>
        <end position="452"/>
    </location>
</feature>
<feature type="compositionally biased region" description="Basic and acidic residues" evidence="1">
    <location>
        <begin position="343"/>
        <end position="358"/>
    </location>
</feature>
<dbReference type="GO" id="GO:0005096">
    <property type="term" value="F:GTPase activator activity"/>
    <property type="evidence" value="ECO:0007669"/>
    <property type="project" value="TreeGrafter"/>
</dbReference>
<dbReference type="PROSITE" id="PS50086">
    <property type="entry name" value="TBC_RABGAP"/>
    <property type="match status" value="1"/>
</dbReference>
<dbReference type="Pfam" id="PF00566">
    <property type="entry name" value="RabGAP-TBC"/>
    <property type="match status" value="1"/>
</dbReference>
<dbReference type="GO" id="GO:0031267">
    <property type="term" value="F:small GTPase binding"/>
    <property type="evidence" value="ECO:0007669"/>
    <property type="project" value="TreeGrafter"/>
</dbReference>
<feature type="compositionally biased region" description="Gly residues" evidence="1">
    <location>
        <begin position="369"/>
        <end position="379"/>
    </location>
</feature>
<dbReference type="InterPro" id="IPR050302">
    <property type="entry name" value="Rab_GAP_TBC_domain"/>
</dbReference>
<accession>A0A7S2Z720</accession>
<proteinExistence type="predicted"/>
<dbReference type="InterPro" id="IPR035969">
    <property type="entry name" value="Rab-GAP_TBC_sf"/>
</dbReference>
<protein>
    <recommendedName>
        <fullName evidence="2">Rab-GAP TBC domain-containing protein</fullName>
    </recommendedName>
</protein>
<feature type="domain" description="Rab-GAP TBC" evidence="2">
    <location>
        <begin position="33"/>
        <end position="229"/>
    </location>
</feature>
<dbReference type="PANTHER" id="PTHR47219:SF20">
    <property type="entry name" value="TBC1 DOMAIN FAMILY MEMBER 2B"/>
    <property type="match status" value="1"/>
</dbReference>